<organism evidence="2">
    <name type="scientific">Anguilla anguilla</name>
    <name type="common">European freshwater eel</name>
    <name type="synonym">Muraena anguilla</name>
    <dbReference type="NCBI Taxonomy" id="7936"/>
    <lineage>
        <taxon>Eukaryota</taxon>
        <taxon>Metazoa</taxon>
        <taxon>Chordata</taxon>
        <taxon>Craniata</taxon>
        <taxon>Vertebrata</taxon>
        <taxon>Euteleostomi</taxon>
        <taxon>Actinopterygii</taxon>
        <taxon>Neopterygii</taxon>
        <taxon>Teleostei</taxon>
        <taxon>Anguilliformes</taxon>
        <taxon>Anguillidae</taxon>
        <taxon>Anguilla</taxon>
    </lineage>
</organism>
<accession>A0A0E9RIT5</accession>
<dbReference type="EMBL" id="GBXM01079501">
    <property type="protein sequence ID" value="JAH29076.1"/>
    <property type="molecule type" value="Transcribed_RNA"/>
</dbReference>
<reference evidence="2" key="1">
    <citation type="submission" date="2014-11" db="EMBL/GenBank/DDBJ databases">
        <authorList>
            <person name="Amaro Gonzalez C."/>
        </authorList>
    </citation>
    <scope>NUCLEOTIDE SEQUENCE</scope>
</reference>
<sequence>MLSGGILFRDTGPQNGKDLETTSFCRCGKPFQYRTEARWCSG</sequence>
<proteinExistence type="predicted"/>
<evidence type="ECO:0000256" key="1">
    <source>
        <dbReference type="SAM" id="MobiDB-lite"/>
    </source>
</evidence>
<dbReference type="AlphaFoldDB" id="A0A0E9RIT5"/>
<reference evidence="2" key="2">
    <citation type="journal article" date="2015" name="Fish Shellfish Immunol.">
        <title>Early steps in the European eel (Anguilla anguilla)-Vibrio vulnificus interaction in the gills: Role of the RtxA13 toxin.</title>
        <authorList>
            <person name="Callol A."/>
            <person name="Pajuelo D."/>
            <person name="Ebbesson L."/>
            <person name="Teles M."/>
            <person name="MacKenzie S."/>
            <person name="Amaro C."/>
        </authorList>
    </citation>
    <scope>NUCLEOTIDE SEQUENCE</scope>
</reference>
<name>A0A0E9RIT5_ANGAN</name>
<protein>
    <submittedName>
        <fullName evidence="2">Uncharacterized protein</fullName>
    </submittedName>
</protein>
<feature type="region of interest" description="Disordered" evidence="1">
    <location>
        <begin position="1"/>
        <end position="21"/>
    </location>
</feature>
<evidence type="ECO:0000313" key="2">
    <source>
        <dbReference type="EMBL" id="JAH29076.1"/>
    </source>
</evidence>